<feature type="transmembrane region" description="Helical" evidence="6">
    <location>
        <begin position="145"/>
        <end position="166"/>
    </location>
</feature>
<evidence type="ECO:0000259" key="7">
    <source>
        <dbReference type="Pfam" id="PF00892"/>
    </source>
</evidence>
<dbReference type="InterPro" id="IPR000620">
    <property type="entry name" value="EamA_dom"/>
</dbReference>
<evidence type="ECO:0000313" key="9">
    <source>
        <dbReference type="Proteomes" id="UP000561459"/>
    </source>
</evidence>
<sequence length="290" mass="30458">MLARLAPALFVLIWSTGFVTARWVVPHGAPQLILLVRLAITAAVMAAAAFTAREAWPRGAQLRRHLLAGALLNGIYLCVSWWAVQRGMPAGIMALLGALQPLLVAVGSFLFMGERLPARGWGGLAVALAGVFLVLAPLLEKGLQVSVPLIVVVGACTAILAMAAGTMVQSGKLAADGICVSSAVQNLSGAIVALVICVMVGDYRWDNSPQLWFGLGWSVLMLSAAGLSLLVWMTRRQGPTRVSVLLLLVPPLAALESRFLFGEHLMTVQIIGFAVALGGVLLARSGPKKA</sequence>
<dbReference type="EMBL" id="JACIDY010000003">
    <property type="protein sequence ID" value="MBB3939902.1"/>
    <property type="molecule type" value="Genomic_DNA"/>
</dbReference>
<feature type="domain" description="EamA" evidence="7">
    <location>
        <begin position="9"/>
        <end position="135"/>
    </location>
</feature>
<dbReference type="GO" id="GO:0016020">
    <property type="term" value="C:membrane"/>
    <property type="evidence" value="ECO:0007669"/>
    <property type="project" value="UniProtKB-SubCell"/>
</dbReference>
<comment type="similarity">
    <text evidence="2">Belongs to the EamA transporter family.</text>
</comment>
<dbReference type="PANTHER" id="PTHR32322:SF2">
    <property type="entry name" value="EAMA DOMAIN-CONTAINING PROTEIN"/>
    <property type="match status" value="1"/>
</dbReference>
<evidence type="ECO:0000313" key="8">
    <source>
        <dbReference type="EMBL" id="MBB3939902.1"/>
    </source>
</evidence>
<evidence type="ECO:0000256" key="1">
    <source>
        <dbReference type="ARBA" id="ARBA00004141"/>
    </source>
</evidence>
<evidence type="ECO:0000256" key="4">
    <source>
        <dbReference type="ARBA" id="ARBA00022989"/>
    </source>
</evidence>
<evidence type="ECO:0000256" key="5">
    <source>
        <dbReference type="ARBA" id="ARBA00023136"/>
    </source>
</evidence>
<feature type="transmembrane region" description="Helical" evidence="6">
    <location>
        <begin position="31"/>
        <end position="52"/>
    </location>
</feature>
<evidence type="ECO:0000256" key="3">
    <source>
        <dbReference type="ARBA" id="ARBA00022692"/>
    </source>
</evidence>
<comment type="subcellular location">
    <subcellularLocation>
        <location evidence="1">Membrane</location>
        <topology evidence="1">Multi-pass membrane protein</topology>
    </subcellularLocation>
</comment>
<dbReference type="RefSeq" id="WP_183616597.1">
    <property type="nucleotide sequence ID" value="NZ_JACIDY010000003.1"/>
</dbReference>
<dbReference type="Gene3D" id="1.10.3730.20">
    <property type="match status" value="1"/>
</dbReference>
<feature type="transmembrane region" description="Helical" evidence="6">
    <location>
        <begin position="64"/>
        <end position="84"/>
    </location>
</feature>
<evidence type="ECO:0000256" key="6">
    <source>
        <dbReference type="SAM" id="Phobius"/>
    </source>
</evidence>
<protein>
    <submittedName>
        <fullName evidence="8">Drug/metabolite transporter (DMT)-like permease</fullName>
    </submittedName>
</protein>
<gene>
    <name evidence="8" type="ORF">GGR39_001552</name>
</gene>
<name>A0A7W6FZ77_9SPHN</name>
<keyword evidence="3 6" id="KW-0812">Transmembrane</keyword>
<keyword evidence="4 6" id="KW-1133">Transmembrane helix</keyword>
<proteinExistence type="inferred from homology"/>
<dbReference type="InterPro" id="IPR037185">
    <property type="entry name" value="EmrE-like"/>
</dbReference>
<feature type="transmembrane region" description="Helical" evidence="6">
    <location>
        <begin position="244"/>
        <end position="261"/>
    </location>
</feature>
<accession>A0A7W6FZ77</accession>
<feature type="transmembrane region" description="Helical" evidence="6">
    <location>
        <begin position="187"/>
        <end position="205"/>
    </location>
</feature>
<feature type="domain" description="EamA" evidence="7">
    <location>
        <begin position="152"/>
        <end position="283"/>
    </location>
</feature>
<feature type="transmembrane region" description="Helical" evidence="6">
    <location>
        <begin position="90"/>
        <end position="113"/>
    </location>
</feature>
<reference evidence="8 9" key="1">
    <citation type="submission" date="2020-08" db="EMBL/GenBank/DDBJ databases">
        <title>Genomic Encyclopedia of Type Strains, Phase IV (KMG-IV): sequencing the most valuable type-strain genomes for metagenomic binning, comparative biology and taxonomic classification.</title>
        <authorList>
            <person name="Goeker M."/>
        </authorList>
    </citation>
    <scope>NUCLEOTIDE SEQUENCE [LARGE SCALE GENOMIC DNA]</scope>
    <source>
        <strain evidence="8 9">DSM 27568</strain>
    </source>
</reference>
<dbReference type="PANTHER" id="PTHR32322">
    <property type="entry name" value="INNER MEMBRANE TRANSPORTER"/>
    <property type="match status" value="1"/>
</dbReference>
<keyword evidence="9" id="KW-1185">Reference proteome</keyword>
<feature type="transmembrane region" description="Helical" evidence="6">
    <location>
        <begin position="120"/>
        <end position="139"/>
    </location>
</feature>
<dbReference type="AlphaFoldDB" id="A0A7W6FZ77"/>
<dbReference type="InterPro" id="IPR050638">
    <property type="entry name" value="AA-Vitamin_Transporters"/>
</dbReference>
<dbReference type="SUPFAM" id="SSF103481">
    <property type="entry name" value="Multidrug resistance efflux transporter EmrE"/>
    <property type="match status" value="2"/>
</dbReference>
<dbReference type="Proteomes" id="UP000561459">
    <property type="component" value="Unassembled WGS sequence"/>
</dbReference>
<comment type="caution">
    <text evidence="8">The sequence shown here is derived from an EMBL/GenBank/DDBJ whole genome shotgun (WGS) entry which is preliminary data.</text>
</comment>
<feature type="transmembrane region" description="Helical" evidence="6">
    <location>
        <begin position="211"/>
        <end position="232"/>
    </location>
</feature>
<evidence type="ECO:0000256" key="2">
    <source>
        <dbReference type="ARBA" id="ARBA00007362"/>
    </source>
</evidence>
<feature type="transmembrane region" description="Helical" evidence="6">
    <location>
        <begin position="267"/>
        <end position="283"/>
    </location>
</feature>
<dbReference type="Pfam" id="PF00892">
    <property type="entry name" value="EamA"/>
    <property type="match status" value="2"/>
</dbReference>
<keyword evidence="5 6" id="KW-0472">Membrane</keyword>
<organism evidence="8 9">
    <name type="scientific">Novosphingobium fluoreni</name>
    <dbReference type="NCBI Taxonomy" id="1391222"/>
    <lineage>
        <taxon>Bacteria</taxon>
        <taxon>Pseudomonadati</taxon>
        <taxon>Pseudomonadota</taxon>
        <taxon>Alphaproteobacteria</taxon>
        <taxon>Sphingomonadales</taxon>
        <taxon>Sphingomonadaceae</taxon>
        <taxon>Novosphingobium</taxon>
    </lineage>
</organism>